<evidence type="ECO:0000256" key="1">
    <source>
        <dbReference type="SAM" id="MobiDB-lite"/>
    </source>
</evidence>
<gene>
    <name evidence="2" type="ORF">ACFPH6_26770</name>
</gene>
<dbReference type="PROSITE" id="PS51257">
    <property type="entry name" value="PROKAR_LIPOPROTEIN"/>
    <property type="match status" value="1"/>
</dbReference>
<comment type="caution">
    <text evidence="2">The sequence shown here is derived from an EMBL/GenBank/DDBJ whole genome shotgun (WGS) entry which is preliminary data.</text>
</comment>
<evidence type="ECO:0008006" key="4">
    <source>
        <dbReference type="Google" id="ProtNLM"/>
    </source>
</evidence>
<dbReference type="RefSeq" id="WP_386345786.1">
    <property type="nucleotide sequence ID" value="NZ_JBHSFG010000047.1"/>
</dbReference>
<dbReference type="EMBL" id="JBHSFG010000047">
    <property type="protein sequence ID" value="MFC4468096.1"/>
    <property type="molecule type" value="Genomic_DNA"/>
</dbReference>
<protein>
    <recommendedName>
        <fullName evidence="4">Lipoprotein</fullName>
    </recommendedName>
</protein>
<proteinExistence type="predicted"/>
<organism evidence="2 3">
    <name type="scientific">Streptomyces xiangluensis</name>
    <dbReference type="NCBI Taxonomy" id="2665720"/>
    <lineage>
        <taxon>Bacteria</taxon>
        <taxon>Bacillati</taxon>
        <taxon>Actinomycetota</taxon>
        <taxon>Actinomycetes</taxon>
        <taxon>Kitasatosporales</taxon>
        <taxon>Streptomycetaceae</taxon>
        <taxon>Streptomyces</taxon>
    </lineage>
</organism>
<evidence type="ECO:0000313" key="2">
    <source>
        <dbReference type="EMBL" id="MFC4468096.1"/>
    </source>
</evidence>
<feature type="region of interest" description="Disordered" evidence="1">
    <location>
        <begin position="32"/>
        <end position="61"/>
    </location>
</feature>
<dbReference type="Proteomes" id="UP001596012">
    <property type="component" value="Unassembled WGS sequence"/>
</dbReference>
<accession>A0ABV8YV07</accession>
<keyword evidence="3" id="KW-1185">Reference proteome</keyword>
<reference evidence="3" key="1">
    <citation type="journal article" date="2019" name="Int. J. Syst. Evol. Microbiol.">
        <title>The Global Catalogue of Microorganisms (GCM) 10K type strain sequencing project: providing services to taxonomists for standard genome sequencing and annotation.</title>
        <authorList>
            <consortium name="The Broad Institute Genomics Platform"/>
            <consortium name="The Broad Institute Genome Sequencing Center for Infectious Disease"/>
            <person name="Wu L."/>
            <person name="Ma J."/>
        </authorList>
    </citation>
    <scope>NUCLEOTIDE SEQUENCE [LARGE SCALE GENOMIC DNA]</scope>
    <source>
        <strain evidence="3">DT43</strain>
    </source>
</reference>
<name>A0ABV8YV07_9ACTN</name>
<sequence length="142" mass="14763">MKSGEAPWPGAALGLGLGLALLTGGLITGCGQDGSKDGAGTRDAAPTGADSPSPSATPPEDLCTRIVTYWSREVLDQDSYGDYQSMGLSNGQYEILMKVVDAARAEKKSKGTPAADRLIDREARAGCEDLYRDGTPSGGPWQ</sequence>
<evidence type="ECO:0000313" key="3">
    <source>
        <dbReference type="Proteomes" id="UP001596012"/>
    </source>
</evidence>